<name>A0ABD2XSH6_9GENT</name>
<protein>
    <submittedName>
        <fullName evidence="2">Uncharacterized protein</fullName>
    </submittedName>
</protein>
<sequence length="177" mass="20059">MREEYHQVFQNLSAKSIELIAAQLEIDKLKVEMSRHQARIEDLRKDLPLQGVNFYLMSDALGGNLGWFCTMSVKTGFSKALANIRAQFPELSVDENNFDFDDPSATFSLMIELGRTFRRPRTTTTLNQSVLVEGPSEGLEEKEAEVQIPDQEDMARLCTLVENLSVEQNEGDQQNAE</sequence>
<keyword evidence="3" id="KW-1185">Reference proteome</keyword>
<dbReference type="Proteomes" id="UP001630127">
    <property type="component" value="Unassembled WGS sequence"/>
</dbReference>
<evidence type="ECO:0000313" key="3">
    <source>
        <dbReference type="Proteomes" id="UP001630127"/>
    </source>
</evidence>
<organism evidence="2 3">
    <name type="scientific">Cinchona calisaya</name>
    <dbReference type="NCBI Taxonomy" id="153742"/>
    <lineage>
        <taxon>Eukaryota</taxon>
        <taxon>Viridiplantae</taxon>
        <taxon>Streptophyta</taxon>
        <taxon>Embryophyta</taxon>
        <taxon>Tracheophyta</taxon>
        <taxon>Spermatophyta</taxon>
        <taxon>Magnoliopsida</taxon>
        <taxon>eudicotyledons</taxon>
        <taxon>Gunneridae</taxon>
        <taxon>Pentapetalae</taxon>
        <taxon>asterids</taxon>
        <taxon>lamiids</taxon>
        <taxon>Gentianales</taxon>
        <taxon>Rubiaceae</taxon>
        <taxon>Cinchonoideae</taxon>
        <taxon>Cinchoneae</taxon>
        <taxon>Cinchona</taxon>
    </lineage>
</organism>
<comment type="caution">
    <text evidence="2">The sequence shown here is derived from an EMBL/GenBank/DDBJ whole genome shotgun (WGS) entry which is preliminary data.</text>
</comment>
<reference evidence="2 3" key="1">
    <citation type="submission" date="2024-11" db="EMBL/GenBank/DDBJ databases">
        <title>A near-complete genome assembly of Cinchona calisaya.</title>
        <authorList>
            <person name="Lian D.C."/>
            <person name="Zhao X.W."/>
            <person name="Wei L."/>
        </authorList>
    </citation>
    <scope>NUCLEOTIDE SEQUENCE [LARGE SCALE GENOMIC DNA]</scope>
    <source>
        <tissue evidence="2">Nenye</tissue>
    </source>
</reference>
<dbReference type="EMBL" id="JBJUIK010000017">
    <property type="protein sequence ID" value="KAL3498117.1"/>
    <property type="molecule type" value="Genomic_DNA"/>
</dbReference>
<accession>A0ABD2XSH6</accession>
<keyword evidence="1" id="KW-0175">Coiled coil</keyword>
<evidence type="ECO:0000313" key="2">
    <source>
        <dbReference type="EMBL" id="KAL3498117.1"/>
    </source>
</evidence>
<gene>
    <name evidence="2" type="ORF">ACH5RR_040849</name>
</gene>
<proteinExistence type="predicted"/>
<dbReference type="AlphaFoldDB" id="A0ABD2XSH6"/>
<feature type="coiled-coil region" evidence="1">
    <location>
        <begin position="19"/>
        <end position="46"/>
    </location>
</feature>
<evidence type="ECO:0000256" key="1">
    <source>
        <dbReference type="SAM" id="Coils"/>
    </source>
</evidence>